<accession>A0A5K7YVS2</accession>
<name>A0A5K7YVS2_9BACT</name>
<gene>
    <name evidence="2" type="ORF">DSCW_12590</name>
</gene>
<proteinExistence type="predicted"/>
<evidence type="ECO:0000313" key="3">
    <source>
        <dbReference type="Proteomes" id="UP000427769"/>
    </source>
</evidence>
<evidence type="ECO:0000313" key="2">
    <source>
        <dbReference type="EMBL" id="BBO73842.1"/>
    </source>
</evidence>
<dbReference type="KEGG" id="dwd:DSCW_12590"/>
<dbReference type="AlphaFoldDB" id="A0A5K7YVS2"/>
<feature type="domain" description="Homocysteine biosynthesis enzyme sulfur-incorporation" evidence="1">
    <location>
        <begin position="22"/>
        <end position="379"/>
    </location>
</feature>
<dbReference type="InterPro" id="IPR002708">
    <property type="entry name" value="HcyBio"/>
</dbReference>
<evidence type="ECO:0000259" key="1">
    <source>
        <dbReference type="Pfam" id="PF01837"/>
    </source>
</evidence>
<dbReference type="RefSeq" id="WP_155302916.1">
    <property type="nucleotide sequence ID" value="NZ_AP021875.1"/>
</dbReference>
<dbReference type="OrthoDB" id="9765041at2"/>
<dbReference type="Proteomes" id="UP000427769">
    <property type="component" value="Chromosome"/>
</dbReference>
<dbReference type="EMBL" id="AP021875">
    <property type="protein sequence ID" value="BBO73842.1"/>
    <property type="molecule type" value="Genomic_DNA"/>
</dbReference>
<protein>
    <recommendedName>
        <fullName evidence="1">Homocysteine biosynthesis enzyme sulfur-incorporation domain-containing protein</fullName>
    </recommendedName>
</protein>
<sequence>MASKRVKKTVRQINEKIRSGDVVVVTAEEMIDIVDREGAAGAAQQVDVVTTGTFAPMCSSGAFINFGHSAPGTKASKIWFNNVPAYGGIAAVDCYLGATEPCEDDPLNKVYPGEFNYGGGHVIQDLLAGRKVHMKATAYGTDCYPSREYEKTITLDKLPQATLCNPRNGYQNYNCAINLTKKTVYTYMGALKPKGGNANYCSAGQLSPLFNDPYYRTIGLGTRIFLGGGIGYVTWHGTQHRPDVKRAPNGTPLTPAGTLWVMGDMKQMHPDWLVGVSIQGYGCSLAVGLGVPIPILDEEMARFTAVSDADIFTQIVDYGNDYPKGRSSDLGQVSYAELKSGEIRVNGKSVPTVPLSSMVKARQIADTLKKWIRAGNFELGEPQFTLPSV</sequence>
<keyword evidence="3" id="KW-1185">Reference proteome</keyword>
<organism evidence="2 3">
    <name type="scientific">Desulfosarcina widdelii</name>
    <dbReference type="NCBI Taxonomy" id="947919"/>
    <lineage>
        <taxon>Bacteria</taxon>
        <taxon>Pseudomonadati</taxon>
        <taxon>Thermodesulfobacteriota</taxon>
        <taxon>Desulfobacteria</taxon>
        <taxon>Desulfobacterales</taxon>
        <taxon>Desulfosarcinaceae</taxon>
        <taxon>Desulfosarcina</taxon>
    </lineage>
</organism>
<reference evidence="2 3" key="1">
    <citation type="submission" date="2019-11" db="EMBL/GenBank/DDBJ databases">
        <title>Comparative genomics of hydrocarbon-degrading Desulfosarcina strains.</title>
        <authorList>
            <person name="Watanabe M."/>
            <person name="Kojima H."/>
            <person name="Fukui M."/>
        </authorList>
    </citation>
    <scope>NUCLEOTIDE SEQUENCE [LARGE SCALE GENOMIC DNA]</scope>
    <source>
        <strain evidence="2 3">PP31</strain>
    </source>
</reference>
<dbReference type="Pfam" id="PF01837">
    <property type="entry name" value="HcyBio"/>
    <property type="match status" value="1"/>
</dbReference>